<dbReference type="PANTHER" id="PTHR42859:SF17">
    <property type="entry name" value="ELECTRON TRANSPORT PROTEIN HYDN-RELATED"/>
    <property type="match status" value="1"/>
</dbReference>
<dbReference type="PATRIC" id="fig|1441930.4.peg.1281"/>
<dbReference type="GO" id="GO:0046872">
    <property type="term" value="F:metal ion binding"/>
    <property type="evidence" value="ECO:0007669"/>
    <property type="project" value="UniProtKB-KW"/>
</dbReference>
<dbReference type="Pfam" id="PF12800">
    <property type="entry name" value="Fer4_4"/>
    <property type="match status" value="1"/>
</dbReference>
<reference evidence="7 8" key="1">
    <citation type="submission" date="2014-01" db="EMBL/GenBank/DDBJ databases">
        <title>Isolation of Serratia multitudinisentens RB-25 from Ex-Landfill site.</title>
        <authorList>
            <person name="Robson E.H.J."/>
        </authorList>
    </citation>
    <scope>NUCLEOTIDE SEQUENCE [LARGE SCALE GENOMIC DNA]</scope>
    <source>
        <strain evidence="7 8">RB-25</strain>
    </source>
</reference>
<sequence>MNPFILADADRCIGCRTCEIACAVAHAGDNAAVLSTRHFFPRLRIVKTTQVSVPIICRQCENAPCANVCPSGAIVRSRSGMQVIQALCIGCKSCAVACPFGAIEVVTMPPLTALDREDTHNSEAHKCDLCTDRAKGPACIEVCPTHALQLISPATLQQQIAQKQRETACNNADIHLF</sequence>
<evidence type="ECO:0000256" key="5">
    <source>
        <dbReference type="ARBA" id="ARBA00023014"/>
    </source>
</evidence>
<keyword evidence="5" id="KW-0411">Iron-sulfur</keyword>
<accession>W0L656</accession>
<keyword evidence="3" id="KW-0677">Repeat</keyword>
<dbReference type="AlphaFoldDB" id="W0L656"/>
<evidence type="ECO:0000259" key="6">
    <source>
        <dbReference type="PROSITE" id="PS51379"/>
    </source>
</evidence>
<keyword evidence="2" id="KW-0479">Metal-binding</keyword>
<dbReference type="Gene3D" id="3.30.70.20">
    <property type="match status" value="2"/>
</dbReference>
<dbReference type="PROSITE" id="PS00198">
    <property type="entry name" value="4FE4S_FER_1"/>
    <property type="match status" value="1"/>
</dbReference>
<dbReference type="PROSITE" id="PS51379">
    <property type="entry name" value="4FE4S_FER_2"/>
    <property type="match status" value="2"/>
</dbReference>
<dbReference type="PANTHER" id="PTHR42859">
    <property type="entry name" value="OXIDOREDUCTASE"/>
    <property type="match status" value="1"/>
</dbReference>
<evidence type="ECO:0000313" key="7">
    <source>
        <dbReference type="EMBL" id="AHG19293.1"/>
    </source>
</evidence>
<dbReference type="HOGENOM" id="CLU_043374_3_0_6"/>
<evidence type="ECO:0000256" key="3">
    <source>
        <dbReference type="ARBA" id="ARBA00022737"/>
    </source>
</evidence>
<dbReference type="InterPro" id="IPR017896">
    <property type="entry name" value="4Fe4S_Fe-S-bd"/>
</dbReference>
<dbReference type="EMBL" id="CP007044">
    <property type="protein sequence ID" value="AHG19293.1"/>
    <property type="molecule type" value="Genomic_DNA"/>
</dbReference>
<keyword evidence="4" id="KW-0408">Iron</keyword>
<dbReference type="STRING" id="1441930.Z042_06425"/>
<evidence type="ECO:0000256" key="1">
    <source>
        <dbReference type="ARBA" id="ARBA00022485"/>
    </source>
</evidence>
<dbReference type="InterPro" id="IPR017900">
    <property type="entry name" value="4Fe4S_Fe_S_CS"/>
</dbReference>
<name>W0L656_9GAMM</name>
<organism evidence="7 8">
    <name type="scientific">Chania multitudinisentens RB-25</name>
    <dbReference type="NCBI Taxonomy" id="1441930"/>
    <lineage>
        <taxon>Bacteria</taxon>
        <taxon>Pseudomonadati</taxon>
        <taxon>Pseudomonadota</taxon>
        <taxon>Gammaproteobacteria</taxon>
        <taxon>Enterobacterales</taxon>
        <taxon>Yersiniaceae</taxon>
        <taxon>Chania</taxon>
    </lineage>
</organism>
<feature type="domain" description="4Fe-4S ferredoxin-type" evidence="6">
    <location>
        <begin position="3"/>
        <end position="33"/>
    </location>
</feature>
<proteinExistence type="predicted"/>
<dbReference type="OrthoDB" id="9779457at2"/>
<feature type="domain" description="4Fe-4S ferredoxin-type" evidence="6">
    <location>
        <begin position="79"/>
        <end position="108"/>
    </location>
</feature>
<dbReference type="SUPFAM" id="SSF54862">
    <property type="entry name" value="4Fe-4S ferredoxins"/>
    <property type="match status" value="1"/>
</dbReference>
<keyword evidence="1" id="KW-0004">4Fe-4S</keyword>
<evidence type="ECO:0000256" key="4">
    <source>
        <dbReference type="ARBA" id="ARBA00023004"/>
    </source>
</evidence>
<evidence type="ECO:0000313" key="8">
    <source>
        <dbReference type="Proteomes" id="UP000019030"/>
    </source>
</evidence>
<gene>
    <name evidence="7" type="ORF">Z042_06425</name>
</gene>
<dbReference type="Proteomes" id="UP000019030">
    <property type="component" value="Chromosome"/>
</dbReference>
<dbReference type="Pfam" id="PF13247">
    <property type="entry name" value="Fer4_11"/>
    <property type="match status" value="1"/>
</dbReference>
<keyword evidence="8" id="KW-1185">Reference proteome</keyword>
<dbReference type="eggNOG" id="COG1142">
    <property type="taxonomic scope" value="Bacteria"/>
</dbReference>
<dbReference type="InterPro" id="IPR050294">
    <property type="entry name" value="RnfB_subfamily"/>
</dbReference>
<dbReference type="KEGG" id="sfo:Z042_06425"/>
<evidence type="ECO:0000256" key="2">
    <source>
        <dbReference type="ARBA" id="ARBA00022723"/>
    </source>
</evidence>
<reference evidence="7 8" key="2">
    <citation type="submission" date="2015-03" db="EMBL/GenBank/DDBJ databases">
        <authorList>
            <person name="Chan K.-G."/>
        </authorList>
    </citation>
    <scope>NUCLEOTIDE SEQUENCE [LARGE SCALE GENOMIC DNA]</scope>
    <source>
        <strain evidence="7 8">RB-25</strain>
    </source>
</reference>
<dbReference type="CDD" id="cd10554">
    <property type="entry name" value="HycB_like"/>
    <property type="match status" value="1"/>
</dbReference>
<dbReference type="RefSeq" id="WP_024910069.1">
    <property type="nucleotide sequence ID" value="NZ_CP007044.2"/>
</dbReference>
<protein>
    <submittedName>
        <fullName evidence="7">Effector protein</fullName>
    </submittedName>
</protein>
<dbReference type="GO" id="GO:0051539">
    <property type="term" value="F:4 iron, 4 sulfur cluster binding"/>
    <property type="evidence" value="ECO:0007669"/>
    <property type="project" value="UniProtKB-KW"/>
</dbReference>